<dbReference type="AlphaFoldDB" id="A0A1X2GC51"/>
<gene>
    <name evidence="2" type="ORF">DM01DRAFT_1271597</name>
</gene>
<feature type="transmembrane region" description="Helical" evidence="1">
    <location>
        <begin position="46"/>
        <end position="68"/>
    </location>
</feature>
<feature type="non-terminal residue" evidence="2">
    <location>
        <position position="1"/>
    </location>
</feature>
<dbReference type="Proteomes" id="UP000242146">
    <property type="component" value="Unassembled WGS sequence"/>
</dbReference>
<keyword evidence="1" id="KW-0812">Transmembrane</keyword>
<feature type="transmembrane region" description="Helical" evidence="1">
    <location>
        <begin position="14"/>
        <end position="34"/>
    </location>
</feature>
<dbReference type="OrthoDB" id="2274698at2759"/>
<keyword evidence="1" id="KW-1133">Transmembrane helix</keyword>
<reference evidence="2 3" key="1">
    <citation type="submission" date="2016-07" db="EMBL/GenBank/DDBJ databases">
        <title>Pervasive Adenine N6-methylation of Active Genes in Fungi.</title>
        <authorList>
            <consortium name="DOE Joint Genome Institute"/>
            <person name="Mondo S.J."/>
            <person name="Dannebaum R.O."/>
            <person name="Kuo R.C."/>
            <person name="Labutti K."/>
            <person name="Haridas S."/>
            <person name="Kuo A."/>
            <person name="Salamov A."/>
            <person name="Ahrendt S.R."/>
            <person name="Lipzen A."/>
            <person name="Sullivan W."/>
            <person name="Andreopoulos W.B."/>
            <person name="Clum A."/>
            <person name="Lindquist E."/>
            <person name="Daum C."/>
            <person name="Ramamoorthy G.K."/>
            <person name="Gryganskyi A."/>
            <person name="Culley D."/>
            <person name="Magnuson J.K."/>
            <person name="James T.Y."/>
            <person name="O'Malley M.A."/>
            <person name="Stajich J.E."/>
            <person name="Spatafora J.W."/>
            <person name="Visel A."/>
            <person name="Grigoriev I.V."/>
        </authorList>
    </citation>
    <scope>NUCLEOTIDE SEQUENCE [LARGE SCALE GENOMIC DNA]</scope>
    <source>
        <strain evidence="2 3">NRRL 3301</strain>
    </source>
</reference>
<dbReference type="EMBL" id="MCGT01000023">
    <property type="protein sequence ID" value="ORX50434.1"/>
    <property type="molecule type" value="Genomic_DNA"/>
</dbReference>
<evidence type="ECO:0000313" key="3">
    <source>
        <dbReference type="Proteomes" id="UP000242146"/>
    </source>
</evidence>
<evidence type="ECO:0000256" key="1">
    <source>
        <dbReference type="SAM" id="Phobius"/>
    </source>
</evidence>
<keyword evidence="3" id="KW-1185">Reference proteome</keyword>
<feature type="transmembrane region" description="Helical" evidence="1">
    <location>
        <begin position="83"/>
        <end position="103"/>
    </location>
</feature>
<organism evidence="2 3">
    <name type="scientific">Hesseltinella vesiculosa</name>
    <dbReference type="NCBI Taxonomy" id="101127"/>
    <lineage>
        <taxon>Eukaryota</taxon>
        <taxon>Fungi</taxon>
        <taxon>Fungi incertae sedis</taxon>
        <taxon>Mucoromycota</taxon>
        <taxon>Mucoromycotina</taxon>
        <taxon>Mucoromycetes</taxon>
        <taxon>Mucorales</taxon>
        <taxon>Cunninghamellaceae</taxon>
        <taxon>Hesseltinella</taxon>
    </lineage>
</organism>
<keyword evidence="1" id="KW-0472">Membrane</keyword>
<feature type="non-terminal residue" evidence="2">
    <location>
        <position position="109"/>
    </location>
</feature>
<accession>A0A1X2GC51</accession>
<protein>
    <submittedName>
        <fullName evidence="2">Uncharacterized protein</fullName>
    </submittedName>
</protein>
<name>A0A1X2GC51_9FUNG</name>
<evidence type="ECO:0000313" key="2">
    <source>
        <dbReference type="EMBL" id="ORX50434.1"/>
    </source>
</evidence>
<sequence>IALLIAVVFCLSSYLRNVVGDSVLLTAVVAIFYFPVRTYGKDKQHGISLLGTLGAFIAALWSLLGIYLSNLARDHSNPVPLQAGPSAILAIFLFIGSFFLNYLRMNFPK</sequence>
<comment type="caution">
    <text evidence="2">The sequence shown here is derived from an EMBL/GenBank/DDBJ whole genome shotgun (WGS) entry which is preliminary data.</text>
</comment>
<dbReference type="STRING" id="101127.A0A1X2GC51"/>
<proteinExistence type="predicted"/>